<dbReference type="EMBL" id="FXBB01000001">
    <property type="protein sequence ID" value="SMG08240.1"/>
    <property type="molecule type" value="Genomic_DNA"/>
</dbReference>
<dbReference type="AlphaFoldDB" id="A0A1X7I1M1"/>
<gene>
    <name evidence="1" type="ORF">SAMN06275492_10118</name>
</gene>
<name>A0A1X7I1M1_9BACT</name>
<dbReference type="Gene3D" id="3.30.40.10">
    <property type="entry name" value="Zinc/RING finger domain, C3HC4 (zinc finger)"/>
    <property type="match status" value="1"/>
</dbReference>
<sequence>MSAREKIAYIKGLLDAGKPKEGFDMTLYGAIVDALDAVVDQVEDQEECLAELVDEMMDLVEYCEAIGEELGALDEDWEDQDYYEEDDLMPVEEDGQMDLYESILCPFCSTMFYYRPDLFKEDDLINCPNCKRTFAPSEVELEEE</sequence>
<proteinExistence type="predicted"/>
<evidence type="ECO:0000313" key="1">
    <source>
        <dbReference type="EMBL" id="SMG08240.1"/>
    </source>
</evidence>
<accession>A0A1X7I1M1</accession>
<reference evidence="2" key="1">
    <citation type="submission" date="2017-04" db="EMBL/GenBank/DDBJ databases">
        <authorList>
            <person name="Varghese N."/>
            <person name="Submissions S."/>
        </authorList>
    </citation>
    <scope>NUCLEOTIDE SEQUENCE [LARGE SCALE GENOMIC DNA]</scope>
    <source>
        <strain evidence="2">USBA 82</strain>
    </source>
</reference>
<organism evidence="1 2">
    <name type="scientific">Dethiosulfovibrio salsuginis</name>
    <dbReference type="NCBI Taxonomy" id="561720"/>
    <lineage>
        <taxon>Bacteria</taxon>
        <taxon>Thermotogati</taxon>
        <taxon>Synergistota</taxon>
        <taxon>Synergistia</taxon>
        <taxon>Synergistales</taxon>
        <taxon>Dethiosulfovibrionaceae</taxon>
        <taxon>Dethiosulfovibrio</taxon>
    </lineage>
</organism>
<protein>
    <submittedName>
        <fullName evidence="1">Uncharacterized protein</fullName>
    </submittedName>
</protein>
<dbReference type="RefSeq" id="WP_085543326.1">
    <property type="nucleotide sequence ID" value="NZ_FXBB01000001.1"/>
</dbReference>
<evidence type="ECO:0000313" key="2">
    <source>
        <dbReference type="Proteomes" id="UP000193355"/>
    </source>
</evidence>
<keyword evidence="2" id="KW-1185">Reference proteome</keyword>
<dbReference type="NCBIfam" id="NF045650">
    <property type="entry name" value="CD1247_Nterm"/>
    <property type="match status" value="1"/>
</dbReference>
<dbReference type="Proteomes" id="UP000193355">
    <property type="component" value="Unassembled WGS sequence"/>
</dbReference>
<dbReference type="STRING" id="561720.SAMN06275492_10118"/>
<dbReference type="OrthoDB" id="6128at2"/>
<dbReference type="InterPro" id="IPR054688">
    <property type="entry name" value="CD1247_N"/>
</dbReference>
<dbReference type="InterPro" id="IPR013083">
    <property type="entry name" value="Znf_RING/FYVE/PHD"/>
</dbReference>